<protein>
    <submittedName>
        <fullName evidence="1">Uncharacterized protein</fullName>
    </submittedName>
</protein>
<dbReference type="EMBL" id="JACYFS010000001">
    <property type="protein sequence ID" value="MBD8081114.1"/>
    <property type="molecule type" value="Genomic_DNA"/>
</dbReference>
<reference evidence="1 2" key="1">
    <citation type="submission" date="2020-09" db="EMBL/GenBank/DDBJ databases">
        <title>Genome seq and assembly of Chryseobacterium sp.</title>
        <authorList>
            <person name="Chhetri G."/>
        </authorList>
    </citation>
    <scope>NUCLEOTIDE SEQUENCE [LARGE SCALE GENOMIC DNA]</scope>
    <source>
        <strain evidence="1 2">GCR10</strain>
    </source>
</reference>
<dbReference type="Proteomes" id="UP000637299">
    <property type="component" value="Unassembled WGS sequence"/>
</dbReference>
<organism evidence="1 2">
    <name type="scientific">Chryseobacterium caseinilyticum</name>
    <dbReference type="NCBI Taxonomy" id="2771428"/>
    <lineage>
        <taxon>Bacteria</taxon>
        <taxon>Pseudomonadati</taxon>
        <taxon>Bacteroidota</taxon>
        <taxon>Flavobacteriia</taxon>
        <taxon>Flavobacteriales</taxon>
        <taxon>Weeksellaceae</taxon>
        <taxon>Chryseobacterium group</taxon>
        <taxon>Chryseobacterium</taxon>
    </lineage>
</organism>
<accession>A0ABR8Z747</accession>
<proteinExistence type="predicted"/>
<name>A0ABR8Z747_9FLAO</name>
<comment type="caution">
    <text evidence="1">The sequence shown here is derived from an EMBL/GenBank/DDBJ whole genome shotgun (WGS) entry which is preliminary data.</text>
</comment>
<sequence length="132" mass="15026">MKSERLYINELRLVPNKDLYDGIQDDEILYKAQSIEPYYFTPGTAFYSWEQKNTSSGVYLQNEIVFSFPGPLTEAIAAELNKTGAVVAYSQTDRKMVMYRNDYFGNVKLVPEISGALDKTQIKFSLSSLDVL</sequence>
<keyword evidence="2" id="KW-1185">Reference proteome</keyword>
<dbReference type="RefSeq" id="WP_191734930.1">
    <property type="nucleotide sequence ID" value="NZ_JACYFS010000001.1"/>
</dbReference>
<evidence type="ECO:0000313" key="2">
    <source>
        <dbReference type="Proteomes" id="UP000637299"/>
    </source>
</evidence>
<evidence type="ECO:0000313" key="1">
    <source>
        <dbReference type="EMBL" id="MBD8081114.1"/>
    </source>
</evidence>
<gene>
    <name evidence="1" type="ORF">IC610_01620</name>
</gene>